<sequence length="328" mass="36515">MHALAPASSSGQAQRKRRHYHAGAVPWWAPARRRSNSSYVGGISPAPSLPFSFAHLNHGVLDRYDIFPPSLGDTYSTFSDPDIFSFSSFRGLCWWFYLRLKTGVMYGTRSKRLLTQLCSRMTGAFGVSPQTLEDIVGFSSELHATPPGTPQSTSRSMLFRLREHRVAIKRAAQTQVMKTRPLQPPPRSMSRTAMLPIPPVDAMTSQAQTIQSLQAYATEGWRQQADMYDLPFLNLHYYTSTNNAPATMPGVDPNSVFAKLDTDILRQDQALDLAETYSNASRTFGLPPSLTQHIPMMSQKREQYAACDDKDATVASSWAERSVAASQE</sequence>
<protein>
    <submittedName>
        <fullName evidence="1">Uncharacterized protein</fullName>
    </submittedName>
</protein>
<reference evidence="1 2" key="1">
    <citation type="submission" date="2017-04" db="EMBL/GenBank/DDBJ databases">
        <title>Genome Sequence of the Model Brown-Rot Fungus Postia placenta SB12.</title>
        <authorList>
            <consortium name="DOE Joint Genome Institute"/>
            <person name="Gaskell J."/>
            <person name="Kersten P."/>
            <person name="Larrondo L.F."/>
            <person name="Canessa P."/>
            <person name="Martinez D."/>
            <person name="Hibbett D."/>
            <person name="Schmoll M."/>
            <person name="Kubicek C.P."/>
            <person name="Martinez A.T."/>
            <person name="Yadav J."/>
            <person name="Master E."/>
            <person name="Magnuson J.K."/>
            <person name="James T."/>
            <person name="Yaver D."/>
            <person name="Berka R."/>
            <person name="Labutti K."/>
            <person name="Lipzen A."/>
            <person name="Aerts A."/>
            <person name="Barry K."/>
            <person name="Henrissat B."/>
            <person name="Blanchette R."/>
            <person name="Grigoriev I."/>
            <person name="Cullen D."/>
        </authorList>
    </citation>
    <scope>NUCLEOTIDE SEQUENCE [LARGE SCALE GENOMIC DNA]</scope>
    <source>
        <strain evidence="1 2">MAD-698-R-SB12</strain>
    </source>
</reference>
<dbReference type="OrthoDB" id="10310652at2759"/>
<proteinExistence type="predicted"/>
<gene>
    <name evidence="1" type="ORF">POSPLADRAFT_1069174</name>
</gene>
<evidence type="ECO:0000313" key="2">
    <source>
        <dbReference type="Proteomes" id="UP000194127"/>
    </source>
</evidence>
<name>A0A1X6N8D3_9APHY</name>
<dbReference type="Proteomes" id="UP000194127">
    <property type="component" value="Unassembled WGS sequence"/>
</dbReference>
<dbReference type="EMBL" id="KZ110593">
    <property type="protein sequence ID" value="OSX64834.1"/>
    <property type="molecule type" value="Genomic_DNA"/>
</dbReference>
<evidence type="ECO:0000313" key="1">
    <source>
        <dbReference type="EMBL" id="OSX64834.1"/>
    </source>
</evidence>
<accession>A0A1X6N8D3</accession>
<dbReference type="GeneID" id="36327287"/>
<dbReference type="STRING" id="670580.A0A1X6N8D3"/>
<dbReference type="AlphaFoldDB" id="A0A1X6N8D3"/>
<organism evidence="1 2">
    <name type="scientific">Postia placenta MAD-698-R-SB12</name>
    <dbReference type="NCBI Taxonomy" id="670580"/>
    <lineage>
        <taxon>Eukaryota</taxon>
        <taxon>Fungi</taxon>
        <taxon>Dikarya</taxon>
        <taxon>Basidiomycota</taxon>
        <taxon>Agaricomycotina</taxon>
        <taxon>Agaricomycetes</taxon>
        <taxon>Polyporales</taxon>
        <taxon>Adustoporiaceae</taxon>
        <taxon>Rhodonia</taxon>
    </lineage>
</organism>
<dbReference type="RefSeq" id="XP_024341628.1">
    <property type="nucleotide sequence ID" value="XM_024482337.1"/>
</dbReference>
<keyword evidence="2" id="KW-1185">Reference proteome</keyword>